<dbReference type="OrthoDB" id="213145at2157"/>
<dbReference type="RefSeq" id="WP_015300254.1">
    <property type="nucleotide sequence ID" value="NC_019964.1"/>
</dbReference>
<accession>L0I9T5</accession>
<dbReference type="GeneID" id="14375223"/>
<dbReference type="CDD" id="cd05271">
    <property type="entry name" value="NDUFA9_like_SDR_a"/>
    <property type="match status" value="1"/>
</dbReference>
<organism evidence="2 3">
    <name type="scientific">Halovivax ruber (strain DSM 18193 / JCM 13892 / XH-70)</name>
    <dbReference type="NCBI Taxonomy" id="797302"/>
    <lineage>
        <taxon>Archaea</taxon>
        <taxon>Methanobacteriati</taxon>
        <taxon>Methanobacteriota</taxon>
        <taxon>Stenosarchaea group</taxon>
        <taxon>Halobacteria</taxon>
        <taxon>Halobacteriales</taxon>
        <taxon>Natrialbaceae</taxon>
        <taxon>Halovivax</taxon>
    </lineage>
</organism>
<reference evidence="2" key="1">
    <citation type="submission" date="2011-09" db="EMBL/GenBank/DDBJ databases">
        <title>Complete sequence of Halovivax ruber XH-70.</title>
        <authorList>
            <consortium name="US DOE Joint Genome Institute"/>
            <person name="Lucas S."/>
            <person name="Han J."/>
            <person name="Lapidus A."/>
            <person name="Cheng J.-F."/>
            <person name="Goodwin L."/>
            <person name="Pitluck S."/>
            <person name="Peters L."/>
            <person name="Mikhailova N."/>
            <person name="Davenport K."/>
            <person name="Detter J.C."/>
            <person name="Han C."/>
            <person name="Tapia R."/>
            <person name="Land M."/>
            <person name="Hauser L."/>
            <person name="Kyrpides N."/>
            <person name="Ivanova N."/>
            <person name="Pagani I."/>
            <person name="Sproer C."/>
            <person name="Anderson I."/>
            <person name="Woyke T."/>
        </authorList>
    </citation>
    <scope>NUCLEOTIDE SEQUENCE</scope>
    <source>
        <strain evidence="2">XH-70</strain>
    </source>
</reference>
<protein>
    <submittedName>
        <fullName evidence="2">Putative nucleoside-diphosphate sugar epimerase</fullName>
    </submittedName>
</protein>
<dbReference type="EMBL" id="CP003050">
    <property type="protein sequence ID" value="AGB15588.1"/>
    <property type="molecule type" value="Genomic_DNA"/>
</dbReference>
<dbReference type="GO" id="GO:0044877">
    <property type="term" value="F:protein-containing complex binding"/>
    <property type="evidence" value="ECO:0007669"/>
    <property type="project" value="TreeGrafter"/>
</dbReference>
<dbReference type="AlphaFoldDB" id="L0I9T5"/>
<gene>
    <name evidence="2" type="ordered locus">Halru_0969</name>
</gene>
<dbReference type="PANTHER" id="PTHR12126:SF11">
    <property type="entry name" value="NADH DEHYDROGENASE [UBIQUINONE] 1 ALPHA SUBCOMPLEX SUBUNIT 9, MITOCHONDRIAL"/>
    <property type="match status" value="1"/>
</dbReference>
<sequence>MDVLVAGGTGFIGTALCEHLAERGHDVTAMARSPEPSSLPAGVEGVAGDVTDPESVEAAVAGQDAVYNLVALSPLFQTPSGLSHEAIHLGGTENLLAAAESAGVDRFCQLSGLGAAPDAPTEHLRVKHRAEVAVEAAPLETVIVRPSVVFGENSEFLSFVDATTTAYVTPLPAGGRMRFQPIWIGDLAPMLADCVDGPHAGETYELGGPERLTLADVTRLFYASRDQSVQIVPIPLALSELGLTLAGPVPFVPFGPEQAKALSVDNTVDRNAIDAFGVEASDLRSLADYLGVDTPAARDSLRPDADG</sequence>
<dbReference type="SUPFAM" id="SSF51735">
    <property type="entry name" value="NAD(P)-binding Rossmann-fold domains"/>
    <property type="match status" value="1"/>
</dbReference>
<keyword evidence="3" id="KW-1185">Reference proteome</keyword>
<dbReference type="Pfam" id="PF13460">
    <property type="entry name" value="NAD_binding_10"/>
    <property type="match status" value="1"/>
</dbReference>
<evidence type="ECO:0000259" key="1">
    <source>
        <dbReference type="Pfam" id="PF13460"/>
    </source>
</evidence>
<dbReference type="Proteomes" id="UP000010846">
    <property type="component" value="Chromosome"/>
</dbReference>
<dbReference type="KEGG" id="hru:Halru_0969"/>
<dbReference type="InterPro" id="IPR036291">
    <property type="entry name" value="NAD(P)-bd_dom_sf"/>
</dbReference>
<evidence type="ECO:0000313" key="2">
    <source>
        <dbReference type="EMBL" id="AGB15588.1"/>
    </source>
</evidence>
<dbReference type="InterPro" id="IPR016040">
    <property type="entry name" value="NAD(P)-bd_dom"/>
</dbReference>
<dbReference type="Gene3D" id="3.40.50.720">
    <property type="entry name" value="NAD(P)-binding Rossmann-like Domain"/>
    <property type="match status" value="1"/>
</dbReference>
<dbReference type="eggNOG" id="arCOG03015">
    <property type="taxonomic scope" value="Archaea"/>
</dbReference>
<dbReference type="STRING" id="797302.Halru_0969"/>
<feature type="domain" description="NAD(P)-binding" evidence="1">
    <location>
        <begin position="7"/>
        <end position="149"/>
    </location>
</feature>
<proteinExistence type="predicted"/>
<dbReference type="HOGENOM" id="CLU_007383_6_5_2"/>
<name>L0I9T5_HALRX</name>
<dbReference type="PANTHER" id="PTHR12126">
    <property type="entry name" value="NADH-UBIQUINONE OXIDOREDUCTASE 39 KDA SUBUNIT-RELATED"/>
    <property type="match status" value="1"/>
</dbReference>
<evidence type="ECO:0000313" key="3">
    <source>
        <dbReference type="Proteomes" id="UP000010846"/>
    </source>
</evidence>
<dbReference type="InterPro" id="IPR051207">
    <property type="entry name" value="ComplexI_NDUFA9_subunit"/>
</dbReference>